<reference evidence="4" key="1">
    <citation type="submission" date="2022-11" db="UniProtKB">
        <authorList>
            <consortium name="WormBaseParasite"/>
        </authorList>
    </citation>
    <scope>IDENTIFICATION</scope>
</reference>
<dbReference type="AlphaFoldDB" id="A0A914HT52"/>
<protein>
    <submittedName>
        <fullName evidence="4">Uncharacterized protein</fullName>
    </submittedName>
</protein>
<feature type="region of interest" description="Disordered" evidence="1">
    <location>
        <begin position="105"/>
        <end position="132"/>
    </location>
</feature>
<organism evidence="3 4">
    <name type="scientific">Globodera rostochiensis</name>
    <name type="common">Golden nematode worm</name>
    <name type="synonym">Heterodera rostochiensis</name>
    <dbReference type="NCBI Taxonomy" id="31243"/>
    <lineage>
        <taxon>Eukaryota</taxon>
        <taxon>Metazoa</taxon>
        <taxon>Ecdysozoa</taxon>
        <taxon>Nematoda</taxon>
        <taxon>Chromadorea</taxon>
        <taxon>Rhabditida</taxon>
        <taxon>Tylenchina</taxon>
        <taxon>Tylenchomorpha</taxon>
        <taxon>Tylenchoidea</taxon>
        <taxon>Heteroderidae</taxon>
        <taxon>Heteroderinae</taxon>
        <taxon>Globodera</taxon>
    </lineage>
</organism>
<name>A0A914HT52_GLORO</name>
<feature type="compositionally biased region" description="Low complexity" evidence="1">
    <location>
        <begin position="213"/>
        <end position="222"/>
    </location>
</feature>
<proteinExistence type="predicted"/>
<feature type="transmembrane region" description="Helical" evidence="2">
    <location>
        <begin position="59"/>
        <end position="81"/>
    </location>
</feature>
<dbReference type="WBParaSite" id="Gr19_v10_g3524.t1">
    <property type="protein sequence ID" value="Gr19_v10_g3524.t1"/>
    <property type="gene ID" value="Gr19_v10_g3524"/>
</dbReference>
<feature type="compositionally biased region" description="Polar residues" evidence="1">
    <location>
        <begin position="229"/>
        <end position="239"/>
    </location>
</feature>
<keyword evidence="2" id="KW-1133">Transmembrane helix</keyword>
<sequence length="275" mass="29912">MGSGNSHPATHYLDPSMMHEPPPAPYPDMNMIFKSIPKMMQVADDMHRMSNYMMDLRNMMFACSVLSALGIVLFLLIKYLHGRKGGSSRRRQRRHHNNVVLLSYKKHRTDDSEQSSLSLGRPTGGGAGAGGSTSGYRHYHAARPVDGWAAHTAALGGADSAPRLMVDSTSTRHTHIGTPQHGGGGGGPSTTAPLLMNTPTKGLVSPEHHHQAYQQHQQQYAALRDTSPQHETPTTSPTSIAPHGTGKTAANGQLKRLDPVKLVVEEMPYMDNEQE</sequence>
<keyword evidence="2" id="KW-0812">Transmembrane</keyword>
<feature type="compositionally biased region" description="Gly residues" evidence="1">
    <location>
        <begin position="122"/>
        <end position="132"/>
    </location>
</feature>
<keyword evidence="2" id="KW-0472">Membrane</keyword>
<evidence type="ECO:0000313" key="3">
    <source>
        <dbReference type="Proteomes" id="UP000887572"/>
    </source>
</evidence>
<accession>A0A914HT52</accession>
<feature type="region of interest" description="Disordered" evidence="1">
    <location>
        <begin position="1"/>
        <end position="20"/>
    </location>
</feature>
<dbReference type="Proteomes" id="UP000887572">
    <property type="component" value="Unplaced"/>
</dbReference>
<evidence type="ECO:0000256" key="1">
    <source>
        <dbReference type="SAM" id="MobiDB-lite"/>
    </source>
</evidence>
<keyword evidence="3" id="KW-1185">Reference proteome</keyword>
<evidence type="ECO:0000256" key="2">
    <source>
        <dbReference type="SAM" id="Phobius"/>
    </source>
</evidence>
<evidence type="ECO:0000313" key="4">
    <source>
        <dbReference type="WBParaSite" id="Gr19_v10_g3524.t1"/>
    </source>
</evidence>
<feature type="region of interest" description="Disordered" evidence="1">
    <location>
        <begin position="213"/>
        <end position="250"/>
    </location>
</feature>